<feature type="compositionally biased region" description="Low complexity" evidence="5">
    <location>
        <begin position="421"/>
        <end position="433"/>
    </location>
</feature>
<feature type="compositionally biased region" description="Basic and acidic residues" evidence="5">
    <location>
        <begin position="434"/>
        <end position="447"/>
    </location>
</feature>
<evidence type="ECO:0000256" key="1">
    <source>
        <dbReference type="ARBA" id="ARBA00012513"/>
    </source>
</evidence>
<dbReference type="GO" id="GO:0005737">
    <property type="term" value="C:cytoplasm"/>
    <property type="evidence" value="ECO:0007669"/>
    <property type="project" value="TreeGrafter"/>
</dbReference>
<dbReference type="InterPro" id="IPR016024">
    <property type="entry name" value="ARM-type_fold"/>
</dbReference>
<feature type="region of interest" description="Disordered" evidence="5">
    <location>
        <begin position="416"/>
        <end position="461"/>
    </location>
</feature>
<dbReference type="PROSITE" id="PS50011">
    <property type="entry name" value="PROTEIN_KINASE_DOM"/>
    <property type="match status" value="1"/>
</dbReference>
<dbReference type="OrthoDB" id="8693905at2759"/>
<dbReference type="GO" id="GO:0005524">
    <property type="term" value="F:ATP binding"/>
    <property type="evidence" value="ECO:0007669"/>
    <property type="project" value="UniProtKB-UniRule"/>
</dbReference>
<dbReference type="Gene3D" id="1.10.510.10">
    <property type="entry name" value="Transferase(Phosphotransferase) domain 1"/>
    <property type="match status" value="1"/>
</dbReference>
<dbReference type="EC" id="2.7.11.1" evidence="1"/>
<evidence type="ECO:0000256" key="2">
    <source>
        <dbReference type="ARBA" id="ARBA00022741"/>
    </source>
</evidence>
<gene>
    <name evidence="7" type="ORF">TRFO_24104</name>
</gene>
<protein>
    <recommendedName>
        <fullName evidence="1">non-specific serine/threonine protein kinase</fullName>
        <ecNumber evidence="1">2.7.11.1</ecNumber>
    </recommendedName>
</protein>
<dbReference type="SUPFAM" id="SSF48371">
    <property type="entry name" value="ARM repeat"/>
    <property type="match status" value="1"/>
</dbReference>
<proteinExistence type="predicted"/>
<feature type="domain" description="Protein kinase" evidence="6">
    <location>
        <begin position="142"/>
        <end position="391"/>
    </location>
</feature>
<evidence type="ECO:0000313" key="8">
    <source>
        <dbReference type="Proteomes" id="UP000179807"/>
    </source>
</evidence>
<feature type="binding site" evidence="4">
    <location>
        <position position="171"/>
    </location>
    <ligand>
        <name>ATP</name>
        <dbReference type="ChEBI" id="CHEBI:30616"/>
    </ligand>
</feature>
<dbReference type="GO" id="GO:0004674">
    <property type="term" value="F:protein serine/threonine kinase activity"/>
    <property type="evidence" value="ECO:0007669"/>
    <property type="project" value="UniProtKB-EC"/>
</dbReference>
<accession>A0A1J4K856</accession>
<name>A0A1J4K856_9EUKA</name>
<dbReference type="InterPro" id="IPR017441">
    <property type="entry name" value="Protein_kinase_ATP_BS"/>
</dbReference>
<keyword evidence="3 4" id="KW-0067">ATP-binding</keyword>
<dbReference type="InterPro" id="IPR011989">
    <property type="entry name" value="ARM-like"/>
</dbReference>
<dbReference type="PROSITE" id="PS00108">
    <property type="entry name" value="PROTEIN_KINASE_ST"/>
    <property type="match status" value="1"/>
</dbReference>
<dbReference type="Gene3D" id="1.25.10.10">
    <property type="entry name" value="Leucine-rich Repeat Variant"/>
    <property type="match status" value="2"/>
</dbReference>
<keyword evidence="8" id="KW-1185">Reference proteome</keyword>
<evidence type="ECO:0000256" key="5">
    <source>
        <dbReference type="SAM" id="MobiDB-lite"/>
    </source>
</evidence>
<evidence type="ECO:0000313" key="7">
    <source>
        <dbReference type="EMBL" id="OHT07681.1"/>
    </source>
</evidence>
<dbReference type="InterPro" id="IPR011009">
    <property type="entry name" value="Kinase-like_dom_sf"/>
</dbReference>
<evidence type="ECO:0000259" key="6">
    <source>
        <dbReference type="PROSITE" id="PS50011"/>
    </source>
</evidence>
<sequence length="1183" mass="133756">MQNDIFTPTHPDESPDDYLITVAQISPSNDFIPTDSSFVIPGCFILPNYTHVCFVRDSIREGFHLYVNQQLNKNIYFCLKCGICINNEAEDLEKHFQRAHPVRKKVKKKRGGGGKKRIVVDMKTLPVSAVKEEKKPTSFENYSISKILGQGAFGSVHKGFDTDTGKPVAIKAIPLDNQNSLSSIQSEIEIMSHLDNEHIVKYIGSHKTHDFLYIVMEYAEQGSLQSTQKRFGNFTERLAAQYIQQILLGLQYLHSQGIIHHDIKEANILLINNVAKLSDFGISINIKSDMNSQSDLQCSPYWTAPEVINDNIISTESDIWSLGITAIEMITGNPPYIELNPIPAMYKIAQCHETPLPDNISPEFRDFLQSCLNPDKDFRLSADQLLEHRWIKKNNEDDDSDNIEYVRRKSLTAGGLSFIPQKSQQQQQSSQSKSNEKKEPTELDRFVENSNSDNLFSDDSEEAGDKCKIAKAPSNLDQFFESDSDNSDSFEFGNDKEPFPKLTPLISIKPALSPQTLDNFIDDDDDGNIEADDEKEMADIEDFVEDDIDDDQDFGVFGTGPDSGLKIQIPSYQPNAPKLVTGIPLQPLASLEDDDSDDLFGGGSDESLSIVQLVKPTPADTMAQLDDIFDDDDDDIQQERERQNQLMKSVINEIDKLPTMCSDHKQNDDFYNICYNLMKTFEIEPFLKANLADFHGAIPIVTILQSRNQKLLEAALPFIYIATADQTDTQNMLCLLGILPYLFEYVIDVKYSALIQEISLKILHNFCISMKRPLQMFISAGGLLKIAKVFETYPHKERPILTKLIVEIIDAVFNFHSSTPKSCFARIIAQSNLVSLLGKRYVDLDPDDPLMEILCRIFEVLSTGETQVKLKMAEKEFIDDIFTKARCKASTNNEEENNNTAELDDFNLFIIIKCMNNLAMDKNVVPKLWKTKLITRLIEHLHIGEHSRMNFMQNTCFSAIFHISLMLTTEKLPQILPLIPILSNIIMNEQPVKELATMLFLEIINNHSKDENISTLLEKNNGLETLLFLLEKNPHKEQVLASYDIWAMYQPSIIEKSLIENINTFTSIIASVFSSDTISLQSQFANKLLMICDKCQSLTKSLADTKLVQEIIKRLNSSDYDSAPELRKSLISLILAILLAATNPKKMATDFRIDIVGSKFLNDPSQPVRNLAIQLLQTINSKC</sequence>
<dbReference type="PANTHER" id="PTHR48012">
    <property type="entry name" value="STERILE20-LIKE KINASE, ISOFORM B-RELATED"/>
    <property type="match status" value="1"/>
</dbReference>
<dbReference type="AlphaFoldDB" id="A0A1J4K856"/>
<comment type="caution">
    <text evidence="7">The sequence shown here is derived from an EMBL/GenBank/DDBJ whole genome shotgun (WGS) entry which is preliminary data.</text>
</comment>
<dbReference type="GeneID" id="94838265"/>
<evidence type="ECO:0000256" key="4">
    <source>
        <dbReference type="PROSITE-ProRule" id="PRU10141"/>
    </source>
</evidence>
<dbReference type="VEuPathDB" id="TrichDB:TRFO_24104"/>
<dbReference type="InterPro" id="IPR050629">
    <property type="entry name" value="STE20/SPS1-PAK"/>
</dbReference>
<dbReference type="SUPFAM" id="SSF56112">
    <property type="entry name" value="Protein kinase-like (PK-like)"/>
    <property type="match status" value="1"/>
</dbReference>
<dbReference type="Pfam" id="PF00069">
    <property type="entry name" value="Pkinase"/>
    <property type="match status" value="1"/>
</dbReference>
<dbReference type="InterPro" id="IPR000719">
    <property type="entry name" value="Prot_kinase_dom"/>
</dbReference>
<organism evidence="7 8">
    <name type="scientific">Tritrichomonas foetus</name>
    <dbReference type="NCBI Taxonomy" id="1144522"/>
    <lineage>
        <taxon>Eukaryota</taxon>
        <taxon>Metamonada</taxon>
        <taxon>Parabasalia</taxon>
        <taxon>Tritrichomonadida</taxon>
        <taxon>Tritrichomonadidae</taxon>
        <taxon>Tritrichomonas</taxon>
    </lineage>
</organism>
<dbReference type="SMART" id="SM00220">
    <property type="entry name" value="S_TKc"/>
    <property type="match status" value="1"/>
</dbReference>
<reference evidence="7" key="1">
    <citation type="submission" date="2016-10" db="EMBL/GenBank/DDBJ databases">
        <authorList>
            <person name="Benchimol M."/>
            <person name="Almeida L.G."/>
            <person name="Vasconcelos A.T."/>
            <person name="Perreira-Neves A."/>
            <person name="Rosa I.A."/>
            <person name="Tasca T."/>
            <person name="Bogo M.R."/>
            <person name="de Souza W."/>
        </authorList>
    </citation>
    <scope>NUCLEOTIDE SEQUENCE [LARGE SCALE GENOMIC DNA]</scope>
    <source>
        <strain evidence="7">K</strain>
    </source>
</reference>
<dbReference type="InterPro" id="IPR008271">
    <property type="entry name" value="Ser/Thr_kinase_AS"/>
</dbReference>
<keyword evidence="2 4" id="KW-0547">Nucleotide-binding</keyword>
<dbReference type="Proteomes" id="UP000179807">
    <property type="component" value="Unassembled WGS sequence"/>
</dbReference>
<dbReference type="PANTHER" id="PTHR48012:SF26">
    <property type="entry name" value="SERINE_THREONINE-PROTEIN KINASE DDB_G0283821-RELATED"/>
    <property type="match status" value="1"/>
</dbReference>
<dbReference type="RefSeq" id="XP_068360817.1">
    <property type="nucleotide sequence ID" value="XM_068503561.1"/>
</dbReference>
<dbReference type="PROSITE" id="PS00107">
    <property type="entry name" value="PROTEIN_KINASE_ATP"/>
    <property type="match status" value="1"/>
</dbReference>
<dbReference type="EMBL" id="MLAK01000690">
    <property type="protein sequence ID" value="OHT07681.1"/>
    <property type="molecule type" value="Genomic_DNA"/>
</dbReference>
<evidence type="ECO:0000256" key="3">
    <source>
        <dbReference type="ARBA" id="ARBA00022840"/>
    </source>
</evidence>